<feature type="compositionally biased region" description="Basic and acidic residues" evidence="1">
    <location>
        <begin position="99"/>
        <end position="114"/>
    </location>
</feature>
<feature type="region of interest" description="Disordered" evidence="1">
    <location>
        <begin position="71"/>
        <end position="114"/>
    </location>
</feature>
<protein>
    <submittedName>
        <fullName evidence="2 3">Uncharacterized protein</fullName>
    </submittedName>
</protein>
<reference evidence="2 4" key="2">
    <citation type="journal article" date="2013" name="Nature">
        <title>Insights into bilaterian evolution from three spiralian genomes.</title>
        <authorList>
            <person name="Simakov O."/>
            <person name="Marletaz F."/>
            <person name="Cho S.J."/>
            <person name="Edsinger-Gonzales E."/>
            <person name="Havlak P."/>
            <person name="Hellsten U."/>
            <person name="Kuo D.H."/>
            <person name="Larsson T."/>
            <person name="Lv J."/>
            <person name="Arendt D."/>
            <person name="Savage R."/>
            <person name="Osoegawa K."/>
            <person name="de Jong P."/>
            <person name="Grimwood J."/>
            <person name="Chapman J.A."/>
            <person name="Shapiro H."/>
            <person name="Aerts A."/>
            <person name="Otillar R.P."/>
            <person name="Terry A.Y."/>
            <person name="Boore J.L."/>
            <person name="Grigoriev I.V."/>
            <person name="Lindberg D.R."/>
            <person name="Seaver E.C."/>
            <person name="Weisblat D.A."/>
            <person name="Putnam N.H."/>
            <person name="Rokhsar D.S."/>
        </authorList>
    </citation>
    <scope>NUCLEOTIDE SEQUENCE</scope>
    <source>
        <strain evidence="2 4">I ESC-2004</strain>
    </source>
</reference>
<organism evidence="2">
    <name type="scientific">Capitella teleta</name>
    <name type="common">Polychaete worm</name>
    <dbReference type="NCBI Taxonomy" id="283909"/>
    <lineage>
        <taxon>Eukaryota</taxon>
        <taxon>Metazoa</taxon>
        <taxon>Spiralia</taxon>
        <taxon>Lophotrochozoa</taxon>
        <taxon>Annelida</taxon>
        <taxon>Polychaeta</taxon>
        <taxon>Sedentaria</taxon>
        <taxon>Scolecida</taxon>
        <taxon>Capitellidae</taxon>
        <taxon>Capitella</taxon>
    </lineage>
</organism>
<feature type="region of interest" description="Disordered" evidence="1">
    <location>
        <begin position="1"/>
        <end position="23"/>
    </location>
</feature>
<evidence type="ECO:0000313" key="3">
    <source>
        <dbReference type="EnsemblMetazoa" id="CapteP223532"/>
    </source>
</evidence>
<dbReference type="EMBL" id="KB308607">
    <property type="protein sequence ID" value="ELT97300.1"/>
    <property type="molecule type" value="Genomic_DNA"/>
</dbReference>
<reference evidence="3" key="3">
    <citation type="submission" date="2015-06" db="UniProtKB">
        <authorList>
            <consortium name="EnsemblMetazoa"/>
        </authorList>
    </citation>
    <scope>IDENTIFICATION</scope>
</reference>
<dbReference type="EMBL" id="AMQN01010973">
    <property type="status" value="NOT_ANNOTATED_CDS"/>
    <property type="molecule type" value="Genomic_DNA"/>
</dbReference>
<evidence type="ECO:0000313" key="2">
    <source>
        <dbReference type="EMBL" id="ELT97300.1"/>
    </source>
</evidence>
<dbReference type="HOGENOM" id="CLU_2123392_0_0_1"/>
<sequence length="114" mass="12954">MTAAQLPAADTAPNLQATLSSNDLDPVTFKADMKDDINSLQSRLTGVEVALDEHRSQMEHVLRLLQTLVDNQRHQPNPPSPIRRAAYPYNRRQPQIEIQDFRPDFRPDSPPDEI</sequence>
<gene>
    <name evidence="2" type="ORF">CAPTEDRAFT_223532</name>
</gene>
<reference evidence="4" key="1">
    <citation type="submission" date="2012-12" db="EMBL/GenBank/DDBJ databases">
        <authorList>
            <person name="Hellsten U."/>
            <person name="Grimwood J."/>
            <person name="Chapman J.A."/>
            <person name="Shapiro H."/>
            <person name="Aerts A."/>
            <person name="Otillar R.P."/>
            <person name="Terry A.Y."/>
            <person name="Boore J.L."/>
            <person name="Simakov O."/>
            <person name="Marletaz F."/>
            <person name="Cho S.-J."/>
            <person name="Edsinger-Gonzales E."/>
            <person name="Havlak P."/>
            <person name="Kuo D.-H."/>
            <person name="Larsson T."/>
            <person name="Lv J."/>
            <person name="Arendt D."/>
            <person name="Savage R."/>
            <person name="Osoegawa K."/>
            <person name="de Jong P."/>
            <person name="Lindberg D.R."/>
            <person name="Seaver E.C."/>
            <person name="Weisblat D.A."/>
            <person name="Putnam N.H."/>
            <person name="Grigoriev I.V."/>
            <person name="Rokhsar D.S."/>
        </authorList>
    </citation>
    <scope>NUCLEOTIDE SEQUENCE</scope>
    <source>
        <strain evidence="4">I ESC-2004</strain>
    </source>
</reference>
<feature type="compositionally biased region" description="Polar residues" evidence="1">
    <location>
        <begin position="13"/>
        <end position="23"/>
    </location>
</feature>
<dbReference type="AlphaFoldDB" id="R7U2C4"/>
<accession>R7U2C4</accession>
<evidence type="ECO:0000313" key="4">
    <source>
        <dbReference type="Proteomes" id="UP000014760"/>
    </source>
</evidence>
<keyword evidence="4" id="KW-1185">Reference proteome</keyword>
<dbReference type="Proteomes" id="UP000014760">
    <property type="component" value="Unassembled WGS sequence"/>
</dbReference>
<dbReference type="EnsemblMetazoa" id="CapteT223532">
    <property type="protein sequence ID" value="CapteP223532"/>
    <property type="gene ID" value="CapteG223532"/>
</dbReference>
<evidence type="ECO:0000256" key="1">
    <source>
        <dbReference type="SAM" id="MobiDB-lite"/>
    </source>
</evidence>
<name>R7U2C4_CAPTE</name>
<proteinExistence type="predicted"/>